<feature type="region of interest" description="Disordered" evidence="12">
    <location>
        <begin position="528"/>
        <end position="555"/>
    </location>
</feature>
<dbReference type="SMART" id="SM00965">
    <property type="entry name" value="STN"/>
    <property type="match status" value="1"/>
</dbReference>
<evidence type="ECO:0000313" key="16">
    <source>
        <dbReference type="Proteomes" id="UP000284243"/>
    </source>
</evidence>
<evidence type="ECO:0000256" key="9">
    <source>
        <dbReference type="ARBA" id="ARBA00023237"/>
    </source>
</evidence>
<dbReference type="InterPro" id="IPR012910">
    <property type="entry name" value="Plug_dom"/>
</dbReference>
<dbReference type="Gene3D" id="3.55.50.30">
    <property type="match status" value="1"/>
</dbReference>
<evidence type="ECO:0000256" key="8">
    <source>
        <dbReference type="ARBA" id="ARBA00023136"/>
    </source>
</evidence>
<dbReference type="NCBIfam" id="TIGR04057">
    <property type="entry name" value="SusC_RagA_signa"/>
    <property type="match status" value="1"/>
</dbReference>
<evidence type="ECO:0000256" key="12">
    <source>
        <dbReference type="SAM" id="MobiDB-lite"/>
    </source>
</evidence>
<dbReference type="GO" id="GO:0009279">
    <property type="term" value="C:cell outer membrane"/>
    <property type="evidence" value="ECO:0007669"/>
    <property type="project" value="UniProtKB-SubCell"/>
</dbReference>
<dbReference type="SUPFAM" id="SSF49464">
    <property type="entry name" value="Carboxypeptidase regulatory domain-like"/>
    <property type="match status" value="1"/>
</dbReference>
<feature type="signal peptide" evidence="13">
    <location>
        <begin position="1"/>
        <end position="38"/>
    </location>
</feature>
<proteinExistence type="inferred from homology"/>
<dbReference type="Pfam" id="PF07660">
    <property type="entry name" value="STN"/>
    <property type="match status" value="1"/>
</dbReference>
<name>A0A412TSL0_9BACT</name>
<dbReference type="NCBIfam" id="TIGR04056">
    <property type="entry name" value="OMP_RagA_SusC"/>
    <property type="match status" value="1"/>
</dbReference>
<evidence type="ECO:0000256" key="7">
    <source>
        <dbReference type="ARBA" id="ARBA00023077"/>
    </source>
</evidence>
<dbReference type="InterPro" id="IPR036942">
    <property type="entry name" value="Beta-barrel_TonB_sf"/>
</dbReference>
<comment type="subcellular location">
    <subcellularLocation>
        <location evidence="1 10">Cell outer membrane</location>
        <topology evidence="1 10">Multi-pass membrane protein</topology>
    </subcellularLocation>
</comment>
<dbReference type="RefSeq" id="WP_087394108.1">
    <property type="nucleotide sequence ID" value="NZ_NFIG01000003.1"/>
</dbReference>
<dbReference type="InterPro" id="IPR023996">
    <property type="entry name" value="TonB-dep_OMP_SusC/RagA"/>
</dbReference>
<keyword evidence="5 10" id="KW-0812">Transmembrane</keyword>
<comment type="caution">
    <text evidence="15">The sequence shown here is derived from an EMBL/GenBank/DDBJ whole genome shotgun (WGS) entry which is preliminary data.</text>
</comment>
<dbReference type="Gene3D" id="2.40.170.20">
    <property type="entry name" value="TonB-dependent receptor, beta-barrel domain"/>
    <property type="match status" value="1"/>
</dbReference>
<dbReference type="Proteomes" id="UP000284243">
    <property type="component" value="Unassembled WGS sequence"/>
</dbReference>
<dbReference type="InterPro" id="IPR011662">
    <property type="entry name" value="Secretin/TonB_short_N"/>
</dbReference>
<evidence type="ECO:0000256" key="1">
    <source>
        <dbReference type="ARBA" id="ARBA00004571"/>
    </source>
</evidence>
<keyword evidence="8 10" id="KW-0472">Membrane</keyword>
<evidence type="ECO:0000256" key="5">
    <source>
        <dbReference type="ARBA" id="ARBA00022692"/>
    </source>
</evidence>
<keyword evidence="4" id="KW-0410">Iron transport</keyword>
<feature type="chain" id="PRO_5019431269" evidence="13">
    <location>
        <begin position="39"/>
        <end position="1181"/>
    </location>
</feature>
<dbReference type="EMBL" id="QRYC01000008">
    <property type="protein sequence ID" value="RGU56796.1"/>
    <property type="molecule type" value="Genomic_DNA"/>
</dbReference>
<dbReference type="GO" id="GO:0006826">
    <property type="term" value="P:iron ion transport"/>
    <property type="evidence" value="ECO:0007669"/>
    <property type="project" value="UniProtKB-KW"/>
</dbReference>
<dbReference type="Pfam" id="PF00593">
    <property type="entry name" value="TonB_dep_Rec_b-barrel"/>
    <property type="match status" value="1"/>
</dbReference>
<sequence length="1181" mass="132725">MENRTENSRRYGGRWRKTQKIMKLCMLFLCAAFLQVSANTYSQEAKLDLKVNNASLEQVMNNIRRQSEFSFFFDDAAVKNISNITLDVRNARIEEVLAACLKGTGFSFRILDKTIILFREQPQTVEQQKFYKVQGKVVDEKNLPMPGVTVLLDGTQMGVSTNVDGDFTLSVPQEKGKLVFSFVGYKTVTVNYTDGKAVSVKMELETASLEEVQVVAYGAQKKRTVVSAISSVKADELKELPTHSLENLLQGHMAGVEISNISGSPGGGGSLVAIRGYNSLFVEGEGDDRNYGTPLYVIDGVPMQSFTSPVTGSNTLSDLDPSMIESIEVLKDAASAAIYGSRAGNGVILITTKKGQAGKARFSANFSYSASWLPAAPDQWGGNYERRYHLEALYNTLAPYKTADGTWKLPESYEEVYENRQDKGPMYNWFWGTTRPQNAIALQDSLNSFYNNSTHWWKQNYQVAKVLNANLQASGGNENVRYMIGAGYYDEEGIAVNTGFTRFNVLTNLTAMPAKKLRMDGQFSLTYSDRSRGSNAGSNASKMESITSDPTDTPTLLPGGGEVGRMMLQQLNETSEKNQSYSARFNLVLDYEIIRNLHLKLSAGVDFNQQNQNIFKPKALDPTYHFSTSEGTIARDISLINENLLSYNFSIKNRHNFDVLLGLSFQKDQSFNNKGSGSNGPNDHVHYVGAQGWGGDNGLNNVGDGTKDLFISAFTYLSNFDEERLNSYFGRVTYNFKEKYMLEATLRRDGSSVFGENVRWATFPSVALGWAFSEEPFMKRFYWLSFAKIRGSWGVSGQKFHQPYLAHGLLSPGHYTFHGNAGMLPNTSAGVINKNLSWEETNQYDVGLDISLLDYRFKVNLDYYYRYTKGQLNRITLPGNTQYLNFQWQNGMAISNQGIELELIADIFRETAVQWRMKFNLSRNWNRFEKSADGFDFNSQIIGRPLHQLMVFKTDGFYNSMDEVPKYYTANKEVQLIYDNDTRMVYLPGARKLVDLNGDGRITAADKYAAASPLPKAHGGFINEIRWKNLDLNIFFNYSIGRHALKIYDDFSLKPDASSVPLFADVTKLNAWSSAASTQAAYPKPQNYGLHYQYSGLFDCDIEKVHFLRLKQLTLGYNLEEEIVRKIGISSARFFVTAENLFLLTNYSGIDPELIDPTNGMDNLTSYPLPRKFTVGLTVNF</sequence>
<keyword evidence="3 10" id="KW-1134">Transmembrane beta strand</keyword>
<feature type="domain" description="Secretin/TonB short N-terminal" evidence="14">
    <location>
        <begin position="69"/>
        <end position="120"/>
    </location>
</feature>
<dbReference type="Pfam" id="PF07715">
    <property type="entry name" value="Plug"/>
    <property type="match status" value="1"/>
</dbReference>
<dbReference type="InterPro" id="IPR023997">
    <property type="entry name" value="TonB-dep_OMP_SusC/RagA_CS"/>
</dbReference>
<dbReference type="InterPro" id="IPR008969">
    <property type="entry name" value="CarboxyPept-like_regulatory"/>
</dbReference>
<dbReference type="AlphaFoldDB" id="A0A412TSL0"/>
<evidence type="ECO:0000256" key="10">
    <source>
        <dbReference type="PROSITE-ProRule" id="PRU01360"/>
    </source>
</evidence>
<dbReference type="PROSITE" id="PS52016">
    <property type="entry name" value="TONB_DEPENDENT_REC_3"/>
    <property type="match status" value="1"/>
</dbReference>
<evidence type="ECO:0000256" key="4">
    <source>
        <dbReference type="ARBA" id="ARBA00022496"/>
    </source>
</evidence>
<keyword evidence="6" id="KW-0408">Iron</keyword>
<accession>A0A412TSL0</accession>
<comment type="similarity">
    <text evidence="10 11">Belongs to the TonB-dependent receptor family.</text>
</comment>
<dbReference type="SUPFAM" id="SSF56935">
    <property type="entry name" value="Porins"/>
    <property type="match status" value="1"/>
</dbReference>
<evidence type="ECO:0000256" key="13">
    <source>
        <dbReference type="SAM" id="SignalP"/>
    </source>
</evidence>
<evidence type="ECO:0000256" key="3">
    <source>
        <dbReference type="ARBA" id="ARBA00022452"/>
    </source>
</evidence>
<evidence type="ECO:0000256" key="6">
    <source>
        <dbReference type="ARBA" id="ARBA00023004"/>
    </source>
</evidence>
<dbReference type="InterPro" id="IPR039426">
    <property type="entry name" value="TonB-dep_rcpt-like"/>
</dbReference>
<protein>
    <submittedName>
        <fullName evidence="15">SusC/RagA family TonB-linked outer membrane protein</fullName>
    </submittedName>
</protein>
<keyword evidence="13" id="KW-0732">Signal</keyword>
<gene>
    <name evidence="15" type="ORF">DWW57_07970</name>
</gene>
<dbReference type="InterPro" id="IPR000531">
    <property type="entry name" value="Beta-barrel_TonB"/>
</dbReference>
<keyword evidence="4" id="KW-0406">Ion transport</keyword>
<dbReference type="Pfam" id="PF13715">
    <property type="entry name" value="CarbopepD_reg_2"/>
    <property type="match status" value="1"/>
</dbReference>
<dbReference type="Gene3D" id="2.170.130.10">
    <property type="entry name" value="TonB-dependent receptor, plug domain"/>
    <property type="match status" value="1"/>
</dbReference>
<reference evidence="15 16" key="1">
    <citation type="submission" date="2018-08" db="EMBL/GenBank/DDBJ databases">
        <title>A genome reference for cultivated species of the human gut microbiota.</title>
        <authorList>
            <person name="Zou Y."/>
            <person name="Xue W."/>
            <person name="Luo G."/>
        </authorList>
    </citation>
    <scope>NUCLEOTIDE SEQUENCE [LARGE SCALE GENOMIC DNA]</scope>
    <source>
        <strain evidence="15 16">AF16-14</strain>
    </source>
</reference>
<evidence type="ECO:0000256" key="2">
    <source>
        <dbReference type="ARBA" id="ARBA00022448"/>
    </source>
</evidence>
<evidence type="ECO:0000256" key="11">
    <source>
        <dbReference type="RuleBase" id="RU003357"/>
    </source>
</evidence>
<dbReference type="Gene3D" id="2.60.40.1120">
    <property type="entry name" value="Carboxypeptidase-like, regulatory domain"/>
    <property type="match status" value="1"/>
</dbReference>
<organism evidence="15 16">
    <name type="scientific">Odoribacter splanchnicus</name>
    <dbReference type="NCBI Taxonomy" id="28118"/>
    <lineage>
        <taxon>Bacteria</taxon>
        <taxon>Pseudomonadati</taxon>
        <taxon>Bacteroidota</taxon>
        <taxon>Bacteroidia</taxon>
        <taxon>Bacteroidales</taxon>
        <taxon>Odoribacteraceae</taxon>
        <taxon>Odoribacter</taxon>
    </lineage>
</organism>
<dbReference type="InterPro" id="IPR037066">
    <property type="entry name" value="Plug_dom_sf"/>
</dbReference>
<keyword evidence="7 11" id="KW-0798">TonB box</keyword>
<evidence type="ECO:0000259" key="14">
    <source>
        <dbReference type="SMART" id="SM00965"/>
    </source>
</evidence>
<keyword evidence="2 10" id="KW-0813">Transport</keyword>
<feature type="compositionally biased region" description="Polar residues" evidence="12">
    <location>
        <begin position="528"/>
        <end position="548"/>
    </location>
</feature>
<evidence type="ECO:0000313" key="15">
    <source>
        <dbReference type="EMBL" id="RGU56796.1"/>
    </source>
</evidence>
<keyword evidence="9 10" id="KW-0998">Cell outer membrane</keyword>